<gene>
    <name evidence="1" type="ORF">CBM15_10945</name>
</gene>
<accession>A0ABX3ZH23</accession>
<keyword evidence="2" id="KW-1185">Reference proteome</keyword>
<organism evidence="1 2">
    <name type="scientific">Solibacillus kalamii</name>
    <dbReference type="NCBI Taxonomy" id="1748298"/>
    <lineage>
        <taxon>Bacteria</taxon>
        <taxon>Bacillati</taxon>
        <taxon>Bacillota</taxon>
        <taxon>Bacilli</taxon>
        <taxon>Bacillales</taxon>
        <taxon>Caryophanaceae</taxon>
        <taxon>Solibacillus</taxon>
    </lineage>
</organism>
<sequence>MSSEDKKIQKELTTEEKSMILTEINKVLNSGFRILGFDGGMAFPHYPYYSYFSDSDKELRRYSIGAFTIWLGYWNTGCSFPFTKQSELYKYIKALVEYQEEFEKDFPVLFNYIVSFLIELTENYGYGEETRMKPYIINIVKEDFLSKKSYYEEKYRNRINFIEFLKELKVEDYDKPYE</sequence>
<dbReference type="Proteomes" id="UP000196594">
    <property type="component" value="Unassembled WGS sequence"/>
</dbReference>
<proteinExistence type="predicted"/>
<comment type="caution">
    <text evidence="1">The sequence shown here is derived from an EMBL/GenBank/DDBJ whole genome shotgun (WGS) entry which is preliminary data.</text>
</comment>
<evidence type="ECO:0000313" key="1">
    <source>
        <dbReference type="EMBL" id="OUZ38627.1"/>
    </source>
</evidence>
<evidence type="ECO:0000313" key="2">
    <source>
        <dbReference type="Proteomes" id="UP000196594"/>
    </source>
</evidence>
<name>A0ABX3ZH23_9BACL</name>
<dbReference type="RefSeq" id="WP_087617534.1">
    <property type="nucleotide sequence ID" value="NZ_JAFBEY010000005.1"/>
</dbReference>
<dbReference type="EMBL" id="NHNT01000007">
    <property type="protein sequence ID" value="OUZ38627.1"/>
    <property type="molecule type" value="Genomic_DNA"/>
</dbReference>
<protein>
    <submittedName>
        <fullName evidence="1">Carbamoyl-phosphate synthase small subunit</fullName>
    </submittedName>
</protein>
<reference evidence="1 2" key="1">
    <citation type="journal article" date="2017" name="Int. J. Syst. Evol. Microbiol.">
        <title>Solibacillus kalamii sp. nov., isolated from a high-efficiency particulate arrestance filter system used in the International Space Station.</title>
        <authorList>
            <person name="Checinska Sielaff A."/>
            <person name="Kumar R.M."/>
            <person name="Pal D."/>
            <person name="Mayilraj S."/>
            <person name="Venkateswaran K."/>
        </authorList>
    </citation>
    <scope>NUCLEOTIDE SEQUENCE [LARGE SCALE GENOMIC DNA]</scope>
    <source>
        <strain evidence="1 2">ISSFR-015</strain>
    </source>
</reference>